<keyword evidence="6" id="KW-0472">Membrane</keyword>
<proteinExistence type="inferred from homology"/>
<dbReference type="PANTHER" id="PTHR30563:SF0">
    <property type="entry name" value="DNA RECOMBINATION PROTEIN RMUC"/>
    <property type="match status" value="1"/>
</dbReference>
<dbReference type="Pfam" id="PF02646">
    <property type="entry name" value="RmuC"/>
    <property type="match status" value="1"/>
</dbReference>
<evidence type="ECO:0000313" key="8">
    <source>
        <dbReference type="Proteomes" id="UP000199513"/>
    </source>
</evidence>
<feature type="transmembrane region" description="Helical" evidence="6">
    <location>
        <begin position="6"/>
        <end position="27"/>
    </location>
</feature>
<name>A0A1I2HPJ9_9BACT</name>
<keyword evidence="4" id="KW-0233">DNA recombination</keyword>
<dbReference type="STRING" id="1003.SAMN04488541_102533"/>
<reference evidence="7 8" key="1">
    <citation type="submission" date="2016-10" db="EMBL/GenBank/DDBJ databases">
        <authorList>
            <person name="de Groot N.N."/>
        </authorList>
    </citation>
    <scope>NUCLEOTIDE SEQUENCE [LARGE SCALE GENOMIC DNA]</scope>
    <source>
        <strain>GEY</strain>
        <strain evidence="8">DSM 9560</strain>
    </source>
</reference>
<dbReference type="EMBL" id="FONY01000025">
    <property type="protein sequence ID" value="SFF31448.1"/>
    <property type="molecule type" value="Genomic_DNA"/>
</dbReference>
<feature type="coiled-coil region" evidence="5">
    <location>
        <begin position="100"/>
        <end position="141"/>
    </location>
</feature>
<organism evidence="7 8">
    <name type="scientific">Thermoflexibacter ruber</name>
    <dbReference type="NCBI Taxonomy" id="1003"/>
    <lineage>
        <taxon>Bacteria</taxon>
        <taxon>Pseudomonadati</taxon>
        <taxon>Bacteroidota</taxon>
        <taxon>Cytophagia</taxon>
        <taxon>Cytophagales</taxon>
        <taxon>Thermoflexibacteraceae</taxon>
        <taxon>Thermoflexibacter</taxon>
    </lineage>
</organism>
<dbReference type="PANTHER" id="PTHR30563">
    <property type="entry name" value="DNA RECOMBINATION PROTEIN RMUC"/>
    <property type="match status" value="1"/>
</dbReference>
<evidence type="ECO:0000256" key="3">
    <source>
        <dbReference type="ARBA" id="ARBA00023054"/>
    </source>
</evidence>
<keyword evidence="3 5" id="KW-0175">Coiled coil</keyword>
<evidence type="ECO:0000256" key="6">
    <source>
        <dbReference type="SAM" id="Phobius"/>
    </source>
</evidence>
<keyword evidence="6" id="KW-0812">Transmembrane</keyword>
<keyword evidence="6" id="KW-1133">Transmembrane helix</keyword>
<comment type="function">
    <text evidence="1">Involved in DNA recombination.</text>
</comment>
<dbReference type="RefSeq" id="WP_091546768.1">
    <property type="nucleotide sequence ID" value="NZ_FONY01000025.1"/>
</dbReference>
<dbReference type="GO" id="GO:0006310">
    <property type="term" value="P:DNA recombination"/>
    <property type="evidence" value="ECO:0007669"/>
    <property type="project" value="UniProtKB-KW"/>
</dbReference>
<evidence type="ECO:0000256" key="5">
    <source>
        <dbReference type="SAM" id="Coils"/>
    </source>
</evidence>
<dbReference type="Proteomes" id="UP000199513">
    <property type="component" value="Unassembled WGS sequence"/>
</dbReference>
<comment type="similarity">
    <text evidence="2">Belongs to the RmuC family.</text>
</comment>
<evidence type="ECO:0000256" key="2">
    <source>
        <dbReference type="ARBA" id="ARBA00009840"/>
    </source>
</evidence>
<dbReference type="InterPro" id="IPR003798">
    <property type="entry name" value="DNA_recombination_RmuC"/>
</dbReference>
<sequence length="395" mass="45267">MEEFIFLLLGIGLGSLLTWLIASLYFASKMAIYKANNENLKEKVAEKQQEISLLQEKITTEFKSIATEILEEKSRKITEQSHFSLKNILDPFGEKLSDFRKKVEETYDREAKERFSLEKEIKNLQQLNQQISKEANNLATALKGQSKIQGNWGEMILESILEKSGLEKEREYFLQKSHTTDNGKRLQPDVLISLPNQKYLIIDAKVSLNAYERFCASEENEQERTQYLKQHLAAVRQHIIELSQKNYQNLYANQSPDFVLMFLPIEPAFSLAVQHDADLLNLAFERGVVLVSATTLLACLRTVASIWRQEKQNRYAEEIAKEGGMLYEKAVGLVNELKDLGLKIQYTQNAYEEVMLKLSTGKGNLLSRIEKMKALGIKTNKSLSPNLFEEGELDK</sequence>
<dbReference type="OrthoDB" id="370725at2"/>
<evidence type="ECO:0000313" key="7">
    <source>
        <dbReference type="EMBL" id="SFF31448.1"/>
    </source>
</evidence>
<feature type="coiled-coil region" evidence="5">
    <location>
        <begin position="30"/>
        <end position="57"/>
    </location>
</feature>
<accession>A0A1I2HPJ9</accession>
<keyword evidence="8" id="KW-1185">Reference proteome</keyword>
<protein>
    <submittedName>
        <fullName evidence="7">DNA recombination protein RmuC</fullName>
    </submittedName>
</protein>
<dbReference type="AlphaFoldDB" id="A0A1I2HPJ9"/>
<evidence type="ECO:0000256" key="1">
    <source>
        <dbReference type="ARBA" id="ARBA00003416"/>
    </source>
</evidence>
<evidence type="ECO:0000256" key="4">
    <source>
        <dbReference type="ARBA" id="ARBA00023172"/>
    </source>
</evidence>
<gene>
    <name evidence="7" type="ORF">SAMN04488541_102533</name>
</gene>